<dbReference type="STRING" id="59922.P9303_28171"/>
<dbReference type="EMBL" id="CP000554">
    <property type="protein sequence ID" value="ABM79547.1"/>
    <property type="molecule type" value="Genomic_DNA"/>
</dbReference>
<protein>
    <submittedName>
        <fullName evidence="2">Uncharacterized protein</fullName>
    </submittedName>
</protein>
<keyword evidence="1" id="KW-0812">Transmembrane</keyword>
<keyword evidence="1" id="KW-0472">Membrane</keyword>
<evidence type="ECO:0000313" key="2">
    <source>
        <dbReference type="EMBL" id="ABM79547.1"/>
    </source>
</evidence>
<reference evidence="2 3" key="1">
    <citation type="journal article" date="2007" name="PLoS Genet.">
        <title>Patterns and implications of gene gain and loss in the evolution of Prochlorococcus.</title>
        <authorList>
            <person name="Kettler G.C."/>
            <person name="Martiny A.C."/>
            <person name="Huang K."/>
            <person name="Zucker J."/>
            <person name="Coleman M.L."/>
            <person name="Rodrigue S."/>
            <person name="Chen F."/>
            <person name="Lapidus A."/>
            <person name="Ferriera S."/>
            <person name="Johnson J."/>
            <person name="Steglich C."/>
            <person name="Church G.M."/>
            <person name="Richardson P."/>
            <person name="Chisholm S.W."/>
        </authorList>
    </citation>
    <scope>NUCLEOTIDE SEQUENCE [LARGE SCALE GENOMIC DNA]</scope>
    <source>
        <strain evidence="2 3">MIT 9303</strain>
    </source>
</reference>
<name>A2CDI7_PROM3</name>
<keyword evidence="1" id="KW-1133">Transmembrane helix</keyword>
<proteinExistence type="predicted"/>
<evidence type="ECO:0000313" key="3">
    <source>
        <dbReference type="Proteomes" id="UP000002274"/>
    </source>
</evidence>
<dbReference type="AlphaFoldDB" id="A2CDI7"/>
<gene>
    <name evidence="2" type="ordered locus">P9303_28171</name>
</gene>
<dbReference type="HOGENOM" id="CLU_2357444_0_0_3"/>
<evidence type="ECO:0000256" key="1">
    <source>
        <dbReference type="SAM" id="Phobius"/>
    </source>
</evidence>
<sequence length="99" mass="11887">MKFHDQEMTDDTTALRLVPAEQMKKLRDLEFELRMNKLLMWLIMLLALFFFDYKWEMLGIASIVFFLLGCSCSWSVERGREKHKEVLRLRLMVNPSVEK</sequence>
<organism evidence="2 3">
    <name type="scientific">Prochlorococcus marinus (strain MIT 9303)</name>
    <dbReference type="NCBI Taxonomy" id="59922"/>
    <lineage>
        <taxon>Bacteria</taxon>
        <taxon>Bacillati</taxon>
        <taxon>Cyanobacteriota</taxon>
        <taxon>Cyanophyceae</taxon>
        <taxon>Synechococcales</taxon>
        <taxon>Prochlorococcaceae</taxon>
        <taxon>Prochlorococcus</taxon>
    </lineage>
</organism>
<dbReference type="Proteomes" id="UP000002274">
    <property type="component" value="Chromosome"/>
</dbReference>
<dbReference type="KEGG" id="pmf:P9303_28171"/>
<feature type="transmembrane region" description="Helical" evidence="1">
    <location>
        <begin position="33"/>
        <end position="51"/>
    </location>
</feature>
<accession>A2CDI7</accession>
<feature type="transmembrane region" description="Helical" evidence="1">
    <location>
        <begin position="57"/>
        <end position="76"/>
    </location>
</feature>